<dbReference type="RefSeq" id="WP_148062365.1">
    <property type="nucleotide sequence ID" value="NZ_VRYZ01000001.1"/>
</dbReference>
<comment type="cofactor">
    <cofactor evidence="1 6">
        <name>Zn(2+)</name>
        <dbReference type="ChEBI" id="CHEBI:29105"/>
    </cofactor>
</comment>
<dbReference type="EMBL" id="VRYZ01000001">
    <property type="protein sequence ID" value="TXS94509.1"/>
    <property type="molecule type" value="Genomic_DNA"/>
</dbReference>
<protein>
    <submittedName>
        <fullName evidence="8">Alcohol dehydrogenase catalytic domain-containing protein</fullName>
    </submittedName>
</protein>
<dbReference type="OrthoDB" id="9773078at2"/>
<evidence type="ECO:0000313" key="8">
    <source>
        <dbReference type="EMBL" id="TXS94509.1"/>
    </source>
</evidence>
<keyword evidence="3 6" id="KW-0479">Metal-binding</keyword>
<dbReference type="InterPro" id="IPR002328">
    <property type="entry name" value="ADH_Zn_CS"/>
</dbReference>
<dbReference type="Gene3D" id="3.90.180.10">
    <property type="entry name" value="Medium-chain alcohol dehydrogenases, catalytic domain"/>
    <property type="match status" value="2"/>
</dbReference>
<evidence type="ECO:0000256" key="2">
    <source>
        <dbReference type="ARBA" id="ARBA00008072"/>
    </source>
</evidence>
<evidence type="ECO:0000256" key="3">
    <source>
        <dbReference type="ARBA" id="ARBA00022723"/>
    </source>
</evidence>
<accession>A0A5C9A357</accession>
<evidence type="ECO:0000256" key="1">
    <source>
        <dbReference type="ARBA" id="ARBA00001947"/>
    </source>
</evidence>
<dbReference type="GO" id="GO:0008270">
    <property type="term" value="F:zinc ion binding"/>
    <property type="evidence" value="ECO:0007669"/>
    <property type="project" value="InterPro"/>
</dbReference>
<dbReference type="InterPro" id="IPR020843">
    <property type="entry name" value="ER"/>
</dbReference>
<dbReference type="AlphaFoldDB" id="A0A5C9A357"/>
<comment type="caution">
    <text evidence="8">The sequence shown here is derived from an EMBL/GenBank/DDBJ whole genome shotgun (WGS) entry which is preliminary data.</text>
</comment>
<reference evidence="8 9" key="1">
    <citation type="submission" date="2019-08" db="EMBL/GenBank/DDBJ databases">
        <title>Parahaliea maris sp. nov., isolated from the surface seawater.</title>
        <authorList>
            <person name="Liu Y."/>
        </authorList>
    </citation>
    <scope>NUCLEOTIDE SEQUENCE [LARGE SCALE GENOMIC DNA]</scope>
    <source>
        <strain evidence="8 9">S2-26</strain>
    </source>
</reference>
<dbReference type="Proteomes" id="UP000321933">
    <property type="component" value="Unassembled WGS sequence"/>
</dbReference>
<dbReference type="GO" id="GO:0005737">
    <property type="term" value="C:cytoplasm"/>
    <property type="evidence" value="ECO:0007669"/>
    <property type="project" value="TreeGrafter"/>
</dbReference>
<evidence type="ECO:0000259" key="7">
    <source>
        <dbReference type="SMART" id="SM00829"/>
    </source>
</evidence>
<comment type="similarity">
    <text evidence="2 6">Belongs to the zinc-containing alcohol dehydrogenase family.</text>
</comment>
<keyword evidence="9" id="KW-1185">Reference proteome</keyword>
<evidence type="ECO:0000256" key="5">
    <source>
        <dbReference type="ARBA" id="ARBA00023002"/>
    </source>
</evidence>
<dbReference type="InterPro" id="IPR013149">
    <property type="entry name" value="ADH-like_C"/>
</dbReference>
<dbReference type="Pfam" id="PF00107">
    <property type="entry name" value="ADH_zinc_N"/>
    <property type="match status" value="1"/>
</dbReference>
<dbReference type="Pfam" id="PF08240">
    <property type="entry name" value="ADH_N"/>
    <property type="match status" value="1"/>
</dbReference>
<dbReference type="GO" id="GO:0000721">
    <property type="term" value="F:(R,R)-butanediol dehydrogenase activity"/>
    <property type="evidence" value="ECO:0007669"/>
    <property type="project" value="TreeGrafter"/>
</dbReference>
<dbReference type="Gene3D" id="3.40.50.720">
    <property type="entry name" value="NAD(P)-binding Rossmann-like Domain"/>
    <property type="match status" value="1"/>
</dbReference>
<name>A0A5C9A357_9GAMM</name>
<dbReference type="PROSITE" id="PS00059">
    <property type="entry name" value="ADH_ZINC"/>
    <property type="match status" value="1"/>
</dbReference>
<dbReference type="SUPFAM" id="SSF51735">
    <property type="entry name" value="NAD(P)-binding Rossmann-fold domains"/>
    <property type="match status" value="1"/>
</dbReference>
<dbReference type="InterPro" id="IPR036291">
    <property type="entry name" value="NAD(P)-bd_dom_sf"/>
</dbReference>
<proteinExistence type="inferred from homology"/>
<dbReference type="PANTHER" id="PTHR43161">
    <property type="entry name" value="SORBITOL DEHYDROGENASE"/>
    <property type="match status" value="1"/>
</dbReference>
<keyword evidence="4 6" id="KW-0862">Zinc</keyword>
<keyword evidence="5" id="KW-0560">Oxidoreductase</keyword>
<evidence type="ECO:0000256" key="4">
    <source>
        <dbReference type="ARBA" id="ARBA00022833"/>
    </source>
</evidence>
<gene>
    <name evidence="8" type="ORF">FVW59_00895</name>
</gene>
<feature type="domain" description="Enoyl reductase (ER)" evidence="7">
    <location>
        <begin position="10"/>
        <end position="339"/>
    </location>
</feature>
<evidence type="ECO:0000256" key="6">
    <source>
        <dbReference type="RuleBase" id="RU361277"/>
    </source>
</evidence>
<dbReference type="SMART" id="SM00829">
    <property type="entry name" value="PKS_ER"/>
    <property type="match status" value="1"/>
</dbReference>
<organism evidence="8 9">
    <name type="scientific">Parahaliea aestuarii</name>
    <dbReference type="NCBI Taxonomy" id="1852021"/>
    <lineage>
        <taxon>Bacteria</taxon>
        <taxon>Pseudomonadati</taxon>
        <taxon>Pseudomonadota</taxon>
        <taxon>Gammaproteobacteria</taxon>
        <taxon>Cellvibrionales</taxon>
        <taxon>Halieaceae</taxon>
        <taxon>Parahaliea</taxon>
    </lineage>
</organism>
<dbReference type="PANTHER" id="PTHR43161:SF23">
    <property type="entry name" value="(R,R)-BUTANEDIOL DEHYDROGENASE-RELATED"/>
    <property type="match status" value="1"/>
</dbReference>
<dbReference type="InterPro" id="IPR013154">
    <property type="entry name" value="ADH-like_N"/>
</dbReference>
<dbReference type="InterPro" id="IPR011032">
    <property type="entry name" value="GroES-like_sf"/>
</dbReference>
<dbReference type="SUPFAM" id="SSF50129">
    <property type="entry name" value="GroES-like"/>
    <property type="match status" value="1"/>
</dbReference>
<sequence>MPTMTAARIHAPQDIRLDTVDIPRIGPRDVLVRVVHCGICGSDLSYSKIGGIPGAHLPFAFGHEFSGTIEALGEQVTHLQVGDRVVVNPEAGGNGIGSDGLRGAFAPLVQVRNVTPDSGSVFKLPDHLDFEIGALVEPLSVGMHAANQGRIGAGDRVVVMGAGPVGLAAAIGARHLGAASVCVVDRSEHRLGVARQLGLNSLAADGNPAALAEGLKALHGTVQNDPRLGEQPATDVYIEATGAGPVFQQICATARKGGRIVVVGVHFAPVELDMVNLLMRELQITAAMEYPVEFPQVIDMLCNGSVDVRPLVSHHFPLSDFDTAFAQAQRPDEAVKVLVDCQA</sequence>
<dbReference type="GO" id="GO:0034079">
    <property type="term" value="P:butanediol biosynthetic process"/>
    <property type="evidence" value="ECO:0007669"/>
    <property type="project" value="TreeGrafter"/>
</dbReference>
<evidence type="ECO:0000313" key="9">
    <source>
        <dbReference type="Proteomes" id="UP000321933"/>
    </source>
</evidence>